<evidence type="ECO:0000313" key="2">
    <source>
        <dbReference type="Proteomes" id="UP000828390"/>
    </source>
</evidence>
<keyword evidence="2" id="KW-1185">Reference proteome</keyword>
<reference evidence="1" key="2">
    <citation type="submission" date="2020-11" db="EMBL/GenBank/DDBJ databases">
        <authorList>
            <person name="McCartney M.A."/>
            <person name="Auch B."/>
            <person name="Kono T."/>
            <person name="Mallez S."/>
            <person name="Becker A."/>
            <person name="Gohl D.M."/>
            <person name="Silverstein K.A.T."/>
            <person name="Koren S."/>
            <person name="Bechman K.B."/>
            <person name="Herman A."/>
            <person name="Abrahante J.E."/>
            <person name="Garbe J."/>
        </authorList>
    </citation>
    <scope>NUCLEOTIDE SEQUENCE</scope>
    <source>
        <strain evidence="1">Duluth1</strain>
        <tissue evidence="1">Whole animal</tissue>
    </source>
</reference>
<name>A0A9D4E376_DREPO</name>
<sequence length="52" mass="5703">MEVSTEKSKIMVNRTTNTSADITMSGNKLEDVISFKYLEATLSKDGSSTDEV</sequence>
<proteinExistence type="predicted"/>
<comment type="caution">
    <text evidence="1">The sequence shown here is derived from an EMBL/GenBank/DDBJ whole genome shotgun (WGS) entry which is preliminary data.</text>
</comment>
<reference evidence="1" key="1">
    <citation type="journal article" date="2019" name="bioRxiv">
        <title>The Genome of the Zebra Mussel, Dreissena polymorpha: A Resource for Invasive Species Research.</title>
        <authorList>
            <person name="McCartney M.A."/>
            <person name="Auch B."/>
            <person name="Kono T."/>
            <person name="Mallez S."/>
            <person name="Zhang Y."/>
            <person name="Obille A."/>
            <person name="Becker A."/>
            <person name="Abrahante J.E."/>
            <person name="Garbe J."/>
            <person name="Badalamenti J.P."/>
            <person name="Herman A."/>
            <person name="Mangelson H."/>
            <person name="Liachko I."/>
            <person name="Sullivan S."/>
            <person name="Sone E.D."/>
            <person name="Koren S."/>
            <person name="Silverstein K.A.T."/>
            <person name="Beckman K.B."/>
            <person name="Gohl D.M."/>
        </authorList>
    </citation>
    <scope>NUCLEOTIDE SEQUENCE</scope>
    <source>
        <strain evidence="1">Duluth1</strain>
        <tissue evidence="1">Whole animal</tissue>
    </source>
</reference>
<dbReference type="EMBL" id="JAIWYP010000009">
    <property type="protein sequence ID" value="KAH3772283.1"/>
    <property type="molecule type" value="Genomic_DNA"/>
</dbReference>
<dbReference type="AlphaFoldDB" id="A0A9D4E376"/>
<gene>
    <name evidence="1" type="ORF">DPMN_173621</name>
</gene>
<evidence type="ECO:0000313" key="1">
    <source>
        <dbReference type="EMBL" id="KAH3772283.1"/>
    </source>
</evidence>
<dbReference type="Proteomes" id="UP000828390">
    <property type="component" value="Unassembled WGS sequence"/>
</dbReference>
<protein>
    <submittedName>
        <fullName evidence="1">Uncharacterized protein</fullName>
    </submittedName>
</protein>
<organism evidence="1 2">
    <name type="scientific">Dreissena polymorpha</name>
    <name type="common">Zebra mussel</name>
    <name type="synonym">Mytilus polymorpha</name>
    <dbReference type="NCBI Taxonomy" id="45954"/>
    <lineage>
        <taxon>Eukaryota</taxon>
        <taxon>Metazoa</taxon>
        <taxon>Spiralia</taxon>
        <taxon>Lophotrochozoa</taxon>
        <taxon>Mollusca</taxon>
        <taxon>Bivalvia</taxon>
        <taxon>Autobranchia</taxon>
        <taxon>Heteroconchia</taxon>
        <taxon>Euheterodonta</taxon>
        <taxon>Imparidentia</taxon>
        <taxon>Neoheterodontei</taxon>
        <taxon>Myida</taxon>
        <taxon>Dreissenoidea</taxon>
        <taxon>Dreissenidae</taxon>
        <taxon>Dreissena</taxon>
    </lineage>
</organism>
<accession>A0A9D4E376</accession>